<evidence type="ECO:0000256" key="9">
    <source>
        <dbReference type="ARBA" id="ARBA00023268"/>
    </source>
</evidence>
<dbReference type="OrthoDB" id="9786494at2"/>
<keyword evidence="5 10" id="KW-0949">S-adenosyl-L-methionine</keyword>
<dbReference type="InterPro" id="IPR023032">
    <property type="entry name" value="tRNA_MAMT_biosynth_bifunc_MnmC"/>
</dbReference>
<sequence length="617" mass="65942">MLEWQNRQPFSTRFGDVYFSRDSGLAEKRHVFLQGNRLAERFASLPHGDGFAIGETGFGTGLSFLCAWQLFDEVAPSLSSLGCSLDFFSVEKYPLDDGELSNALALWPELRKYADELIARWRRRVPGWNRWSFACGRVRLTLVIGDVADALAETRSGIDAWFLDGFSPARNPGMWTQQVFESVVRASRPGATFASYTCAGEVRRGLAQAGFQVSKLPGFGRKREMLQGHLPGSPSIRTTPATAIVIGGGLAGCAAASALAMRGISVKLIERASALATGASGNPCGILHTRLSAGMNSLQRFVLASYGHALALLDEKLPVDGTVRAECGELQLAFSGEEAKRIGKLAALDWPSHILKRVDAAEASLLAGIELTHGGLWFPAGGWLVPPKMCAALAESQTITHHIGHLVESLTAADSGWRVQGRNQCEQTWSYEAEVVVVCTAYQVKSFAPLACLPLTPVRGQITALPPTPNSENLRTVVCASGYLVPSIEGMHMVGATHGFNDESIDLRASDHEENLSRLAEMSADLARVTDRDSFDARQLGGRASVRASVPGAMPLVGELSPRLYTSLGHGTRGIITAGLSGELIAAASCGQLLPLPSAVVNALAPAGRLKRENPSG</sequence>
<evidence type="ECO:0000259" key="12">
    <source>
        <dbReference type="Pfam" id="PF05430"/>
    </source>
</evidence>
<evidence type="ECO:0000256" key="10">
    <source>
        <dbReference type="HAMAP-Rule" id="MF_01102"/>
    </source>
</evidence>
<keyword evidence="14" id="KW-1185">Reference proteome</keyword>
<dbReference type="Gene3D" id="3.50.50.60">
    <property type="entry name" value="FAD/NAD(P)-binding domain"/>
    <property type="match status" value="1"/>
</dbReference>
<dbReference type="SUPFAM" id="SSF51905">
    <property type="entry name" value="FAD/NAD(P)-binding domain"/>
    <property type="match status" value="1"/>
</dbReference>
<keyword evidence="9 10" id="KW-0511">Multifunctional enzyme</keyword>
<evidence type="ECO:0000256" key="2">
    <source>
        <dbReference type="ARBA" id="ARBA00022603"/>
    </source>
</evidence>
<dbReference type="InterPro" id="IPR047785">
    <property type="entry name" value="tRNA_MNMC2"/>
</dbReference>
<feature type="domain" description="MnmC-like methyltransferase" evidence="12">
    <location>
        <begin position="108"/>
        <end position="230"/>
    </location>
</feature>
<dbReference type="InterPro" id="IPR029063">
    <property type="entry name" value="SAM-dependent_MTases_sf"/>
</dbReference>
<dbReference type="EC" id="2.1.1.61" evidence="10"/>
<dbReference type="SUPFAM" id="SSF54373">
    <property type="entry name" value="FAD-linked reductases, C-terminal domain"/>
    <property type="match status" value="1"/>
</dbReference>
<dbReference type="EC" id="1.5.-.-" evidence="10"/>
<dbReference type="Gene3D" id="3.30.9.10">
    <property type="entry name" value="D-Amino Acid Oxidase, subunit A, domain 2"/>
    <property type="match status" value="1"/>
</dbReference>
<keyword evidence="3 10" id="KW-0285">Flavoprotein</keyword>
<keyword evidence="1 10" id="KW-0963">Cytoplasm</keyword>
<name>A0A1I5DCY2_9PROT</name>
<dbReference type="NCBIfam" id="TIGR03197">
    <property type="entry name" value="MnmC_Cterm"/>
    <property type="match status" value="1"/>
</dbReference>
<evidence type="ECO:0000256" key="8">
    <source>
        <dbReference type="ARBA" id="ARBA00023002"/>
    </source>
</evidence>
<comment type="similarity">
    <text evidence="10">In the N-terminal section; belongs to the methyltransferase superfamily. tRNA (mnm(5)s(2)U34)-methyltransferase family.</text>
</comment>
<evidence type="ECO:0000256" key="7">
    <source>
        <dbReference type="ARBA" id="ARBA00022827"/>
    </source>
</evidence>
<dbReference type="GO" id="GO:0005737">
    <property type="term" value="C:cytoplasm"/>
    <property type="evidence" value="ECO:0007669"/>
    <property type="project" value="UniProtKB-SubCell"/>
</dbReference>
<dbReference type="GO" id="GO:0004808">
    <property type="term" value="F:tRNA (5-methylaminomethyl-2-thiouridylate)(34)-methyltransferase activity"/>
    <property type="evidence" value="ECO:0007669"/>
    <property type="project" value="UniProtKB-EC"/>
</dbReference>
<comment type="catalytic activity">
    <reaction evidence="10">
        <text>5-aminomethyl-2-thiouridine(34) in tRNA + S-adenosyl-L-methionine = 5-methylaminomethyl-2-thiouridine(34) in tRNA + S-adenosyl-L-homocysteine + H(+)</text>
        <dbReference type="Rhea" id="RHEA:19569"/>
        <dbReference type="Rhea" id="RHEA-COMP:10195"/>
        <dbReference type="Rhea" id="RHEA-COMP:10197"/>
        <dbReference type="ChEBI" id="CHEBI:15378"/>
        <dbReference type="ChEBI" id="CHEBI:57856"/>
        <dbReference type="ChEBI" id="CHEBI:59789"/>
        <dbReference type="ChEBI" id="CHEBI:74454"/>
        <dbReference type="ChEBI" id="CHEBI:74455"/>
        <dbReference type="EC" id="2.1.1.61"/>
    </reaction>
</comment>
<evidence type="ECO:0000313" key="13">
    <source>
        <dbReference type="EMBL" id="SFN97108.1"/>
    </source>
</evidence>
<evidence type="ECO:0000256" key="4">
    <source>
        <dbReference type="ARBA" id="ARBA00022679"/>
    </source>
</evidence>
<dbReference type="Pfam" id="PF05430">
    <property type="entry name" value="Methyltransf_30"/>
    <property type="match status" value="1"/>
</dbReference>
<organism evidence="13 14">
    <name type="scientific">Nitrosospira briensis</name>
    <dbReference type="NCBI Taxonomy" id="35799"/>
    <lineage>
        <taxon>Bacteria</taxon>
        <taxon>Pseudomonadati</taxon>
        <taxon>Pseudomonadota</taxon>
        <taxon>Betaproteobacteria</taxon>
        <taxon>Nitrosomonadales</taxon>
        <taxon>Nitrosomonadaceae</taxon>
        <taxon>Nitrosospira</taxon>
    </lineage>
</organism>
<dbReference type="Pfam" id="PF01266">
    <property type="entry name" value="DAO"/>
    <property type="match status" value="1"/>
</dbReference>
<evidence type="ECO:0000313" key="14">
    <source>
        <dbReference type="Proteomes" id="UP000183107"/>
    </source>
</evidence>
<dbReference type="NCBIfam" id="NF002481">
    <property type="entry name" value="PRK01747.1-2"/>
    <property type="match status" value="1"/>
</dbReference>
<keyword evidence="7 10" id="KW-0274">FAD</keyword>
<dbReference type="PANTHER" id="PTHR13847:SF283">
    <property type="entry name" value="TRNA 5-METHYLAMINOMETHYL-2-THIOURIDINE BIOSYNTHESIS BIFUNCTIONAL PROTEIN MNMC"/>
    <property type="match status" value="1"/>
</dbReference>
<protein>
    <recommendedName>
        <fullName evidence="10">tRNA 5-methylaminomethyl-2-thiouridine biosynthesis bifunctional protein MnmC</fullName>
        <shortName evidence="10">tRNA mnm(5)s(2)U biosynthesis bifunctional protein</shortName>
    </recommendedName>
    <domain>
        <recommendedName>
            <fullName evidence="10">tRNA (mnm(5)s(2)U34)-methyltransferase</fullName>
            <ecNumber evidence="10">2.1.1.61</ecNumber>
        </recommendedName>
    </domain>
    <domain>
        <recommendedName>
            <fullName evidence="10">FAD-dependent cmnm(5)s(2)U34 oxidoreductase</fullName>
            <ecNumber evidence="10">1.5.-.-</ecNumber>
        </recommendedName>
    </domain>
</protein>
<dbReference type="InterPro" id="IPR008471">
    <property type="entry name" value="MnmC-like_methylTransf"/>
</dbReference>
<keyword evidence="8 10" id="KW-0560">Oxidoreductase</keyword>
<evidence type="ECO:0000259" key="11">
    <source>
        <dbReference type="Pfam" id="PF01266"/>
    </source>
</evidence>
<feature type="region of interest" description="tRNA (mnm(5)s(2)U34)-methyltransferase" evidence="10">
    <location>
        <begin position="1"/>
        <end position="231"/>
    </location>
</feature>
<dbReference type="InterPro" id="IPR017610">
    <property type="entry name" value="tRNA_S-uridine_synth_MnmC_C"/>
</dbReference>
<keyword evidence="2 10" id="KW-0489">Methyltransferase</keyword>
<dbReference type="GO" id="GO:0016645">
    <property type="term" value="F:oxidoreductase activity, acting on the CH-NH group of donors"/>
    <property type="evidence" value="ECO:0007669"/>
    <property type="project" value="InterPro"/>
</dbReference>
<comment type="subcellular location">
    <subcellularLocation>
        <location evidence="10">Cytoplasm</location>
    </subcellularLocation>
</comment>
<dbReference type="Gene3D" id="3.40.50.150">
    <property type="entry name" value="Vaccinia Virus protein VP39"/>
    <property type="match status" value="1"/>
</dbReference>
<accession>A0A1I5DCY2</accession>
<evidence type="ECO:0000256" key="5">
    <source>
        <dbReference type="ARBA" id="ARBA00022691"/>
    </source>
</evidence>
<dbReference type="PANTHER" id="PTHR13847">
    <property type="entry name" value="SARCOSINE DEHYDROGENASE-RELATED"/>
    <property type="match status" value="1"/>
</dbReference>
<feature type="domain" description="FAD dependent oxidoreductase" evidence="11">
    <location>
        <begin position="244"/>
        <end position="587"/>
    </location>
</feature>
<dbReference type="NCBIfam" id="NF033855">
    <property type="entry name" value="tRNA_MNMC2"/>
    <property type="match status" value="1"/>
</dbReference>
<reference evidence="14" key="1">
    <citation type="submission" date="2016-10" db="EMBL/GenBank/DDBJ databases">
        <authorList>
            <person name="Varghese N."/>
        </authorList>
    </citation>
    <scope>NUCLEOTIDE SEQUENCE [LARGE SCALE GENOMIC DNA]</scope>
    <source>
        <strain evidence="14">Nsp8</strain>
    </source>
</reference>
<comment type="function">
    <text evidence="10">Catalyzes the last two steps in the biosynthesis of 5-methylaminomethyl-2-thiouridine (mnm(5)s(2)U) at the wobble position (U34) in tRNA. Catalyzes the FAD-dependent demodification of cmnm(5)s(2)U34 to nm(5)s(2)U34, followed by the transfer of a methyl group from S-adenosyl-L-methionine to nm(5)s(2)U34, to form mnm(5)s(2)U34.</text>
</comment>
<dbReference type="GO" id="GO:0002098">
    <property type="term" value="P:tRNA wobble uridine modification"/>
    <property type="evidence" value="ECO:0007669"/>
    <property type="project" value="TreeGrafter"/>
</dbReference>
<dbReference type="HAMAP" id="MF_01102">
    <property type="entry name" value="MnmC"/>
    <property type="match status" value="1"/>
</dbReference>
<proteinExistence type="inferred from homology"/>
<dbReference type="GO" id="GO:0032259">
    <property type="term" value="P:methylation"/>
    <property type="evidence" value="ECO:0007669"/>
    <property type="project" value="UniProtKB-KW"/>
</dbReference>
<dbReference type="InterPro" id="IPR036188">
    <property type="entry name" value="FAD/NAD-bd_sf"/>
</dbReference>
<dbReference type="AlphaFoldDB" id="A0A1I5DCY2"/>
<feature type="region of interest" description="FAD-dependent cmnm(5)s(2)U34 oxidoreductase" evidence="10">
    <location>
        <begin position="246"/>
        <end position="617"/>
    </location>
</feature>
<dbReference type="GO" id="GO:0050660">
    <property type="term" value="F:flavin adenine dinucleotide binding"/>
    <property type="evidence" value="ECO:0007669"/>
    <property type="project" value="UniProtKB-UniRule"/>
</dbReference>
<dbReference type="STRING" id="1266925.GCA_000619905_02656"/>
<evidence type="ECO:0000256" key="1">
    <source>
        <dbReference type="ARBA" id="ARBA00022490"/>
    </source>
</evidence>
<comment type="similarity">
    <text evidence="10">In the C-terminal section; belongs to the DAO family.</text>
</comment>
<keyword evidence="6 10" id="KW-0819">tRNA processing</keyword>
<dbReference type="InterPro" id="IPR006076">
    <property type="entry name" value="FAD-dep_OxRdtase"/>
</dbReference>
<gene>
    <name evidence="10" type="primary">mnmC</name>
    <name evidence="13" type="ORF">SAMN05216386_2287</name>
</gene>
<keyword evidence="4 10" id="KW-0808">Transferase</keyword>
<evidence type="ECO:0000256" key="6">
    <source>
        <dbReference type="ARBA" id="ARBA00022694"/>
    </source>
</evidence>
<dbReference type="EMBL" id="FOVJ01000005">
    <property type="protein sequence ID" value="SFN97108.1"/>
    <property type="molecule type" value="Genomic_DNA"/>
</dbReference>
<dbReference type="RefSeq" id="WP_074797491.1">
    <property type="nucleotide sequence ID" value="NZ_FOVJ01000005.1"/>
</dbReference>
<dbReference type="Proteomes" id="UP000183107">
    <property type="component" value="Unassembled WGS sequence"/>
</dbReference>
<comment type="cofactor">
    <cofactor evidence="10">
        <name>FAD</name>
        <dbReference type="ChEBI" id="CHEBI:57692"/>
    </cofactor>
</comment>
<evidence type="ECO:0000256" key="3">
    <source>
        <dbReference type="ARBA" id="ARBA00022630"/>
    </source>
</evidence>